<dbReference type="EMBL" id="NHYD01000972">
    <property type="protein sequence ID" value="PPQ92772.1"/>
    <property type="molecule type" value="Genomic_DNA"/>
</dbReference>
<dbReference type="Proteomes" id="UP000283269">
    <property type="component" value="Unassembled WGS sequence"/>
</dbReference>
<reference evidence="2 3" key="1">
    <citation type="journal article" date="2018" name="Evol. Lett.">
        <title>Horizontal gene cluster transfer increased hallucinogenic mushroom diversity.</title>
        <authorList>
            <person name="Reynolds H.T."/>
            <person name="Vijayakumar V."/>
            <person name="Gluck-Thaler E."/>
            <person name="Korotkin H.B."/>
            <person name="Matheny P.B."/>
            <person name="Slot J.C."/>
        </authorList>
    </citation>
    <scope>NUCLEOTIDE SEQUENCE [LARGE SCALE GENOMIC DNA]</scope>
    <source>
        <strain evidence="2 3">2631</strain>
    </source>
</reference>
<organism evidence="2 3">
    <name type="scientific">Psilocybe cyanescens</name>
    <dbReference type="NCBI Taxonomy" id="93625"/>
    <lineage>
        <taxon>Eukaryota</taxon>
        <taxon>Fungi</taxon>
        <taxon>Dikarya</taxon>
        <taxon>Basidiomycota</taxon>
        <taxon>Agaricomycotina</taxon>
        <taxon>Agaricomycetes</taxon>
        <taxon>Agaricomycetidae</taxon>
        <taxon>Agaricales</taxon>
        <taxon>Agaricineae</taxon>
        <taxon>Strophariaceae</taxon>
        <taxon>Psilocybe</taxon>
    </lineage>
</organism>
<dbReference type="OrthoDB" id="3227079at2759"/>
<evidence type="ECO:0000256" key="1">
    <source>
        <dbReference type="SAM" id="MobiDB-lite"/>
    </source>
</evidence>
<keyword evidence="3" id="KW-1185">Reference proteome</keyword>
<dbReference type="AlphaFoldDB" id="A0A409XPR0"/>
<protein>
    <submittedName>
        <fullName evidence="2">Uncharacterized protein</fullName>
    </submittedName>
</protein>
<name>A0A409XPR0_PSICY</name>
<feature type="region of interest" description="Disordered" evidence="1">
    <location>
        <begin position="254"/>
        <end position="275"/>
    </location>
</feature>
<feature type="compositionally biased region" description="Polar residues" evidence="1">
    <location>
        <begin position="257"/>
        <end position="275"/>
    </location>
</feature>
<sequence>MRKQHTTSSIEACYDNNNVKEIRFSEIRRAARKISPQPAAMALALLQNVFFCCGRVKDDRQDLAYDESSHLIPPTIEPPVIYSNVMQVDHKKLQERLSHVVRAKEGKMVNVASQIPFNLHNQVLPESQQSMSRSASRSIDGQYDRRYYANATYSEFYSIRDADHQRQRDDYGTLGNIYGRRTTGRSLSPSNLRAAESSVFQSRSDIAEQSKPTPILNVRLVGYTDTQYRGRTRQRSLVPTGLPSSAHNKDQLVDESSMATPTRANFPESGTVTSSEQIPVGMTTKVFKLNDINPLIVSWGD</sequence>
<dbReference type="STRING" id="93625.A0A409XPR0"/>
<accession>A0A409XPR0</accession>
<proteinExistence type="predicted"/>
<gene>
    <name evidence="2" type="ORF">CVT25_003881</name>
</gene>
<dbReference type="InParanoid" id="A0A409XPR0"/>
<evidence type="ECO:0000313" key="3">
    <source>
        <dbReference type="Proteomes" id="UP000283269"/>
    </source>
</evidence>
<evidence type="ECO:0000313" key="2">
    <source>
        <dbReference type="EMBL" id="PPQ92772.1"/>
    </source>
</evidence>
<comment type="caution">
    <text evidence="2">The sequence shown here is derived from an EMBL/GenBank/DDBJ whole genome shotgun (WGS) entry which is preliminary data.</text>
</comment>